<evidence type="ECO:0000259" key="5">
    <source>
        <dbReference type="Pfam" id="PF13476"/>
    </source>
</evidence>
<dbReference type="PANTHER" id="PTHR32114">
    <property type="entry name" value="ABC TRANSPORTER ABCH.3"/>
    <property type="match status" value="1"/>
</dbReference>
<evidence type="ECO:0000256" key="3">
    <source>
        <dbReference type="ARBA" id="ARBA00013368"/>
    </source>
</evidence>
<feature type="coiled-coil region" evidence="4">
    <location>
        <begin position="399"/>
        <end position="433"/>
    </location>
</feature>
<feature type="coiled-coil region" evidence="4">
    <location>
        <begin position="260"/>
        <end position="314"/>
    </location>
</feature>
<dbReference type="GO" id="GO:0016887">
    <property type="term" value="F:ATP hydrolysis activity"/>
    <property type="evidence" value="ECO:0007669"/>
    <property type="project" value="InterPro"/>
</dbReference>
<comment type="subunit">
    <text evidence="2">Heterodimer of SbcC and SbcD.</text>
</comment>
<comment type="similarity">
    <text evidence="1">Belongs to the SMC family. SbcC subfamily.</text>
</comment>
<dbReference type="SUPFAM" id="SSF52540">
    <property type="entry name" value="P-loop containing nucleoside triphosphate hydrolases"/>
    <property type="match status" value="1"/>
</dbReference>
<feature type="domain" description="Rad50/SbcC-type AAA" evidence="5">
    <location>
        <begin position="5"/>
        <end position="186"/>
    </location>
</feature>
<evidence type="ECO:0000256" key="4">
    <source>
        <dbReference type="SAM" id="Coils"/>
    </source>
</evidence>
<evidence type="ECO:0000313" key="6">
    <source>
        <dbReference type="EMBL" id="KOS10579.1"/>
    </source>
</evidence>
<protein>
    <recommendedName>
        <fullName evidence="3">Nuclease SbcCD subunit C</fullName>
    </recommendedName>
</protein>
<dbReference type="Proteomes" id="UP000037737">
    <property type="component" value="Unassembled WGS sequence"/>
</dbReference>
<evidence type="ECO:0000256" key="1">
    <source>
        <dbReference type="ARBA" id="ARBA00006930"/>
    </source>
</evidence>
<dbReference type="GO" id="GO:0006302">
    <property type="term" value="P:double-strand break repair"/>
    <property type="evidence" value="ECO:0007669"/>
    <property type="project" value="InterPro"/>
</dbReference>
<gene>
    <name evidence="6" type="ORF">XI38_10235</name>
</gene>
<feature type="coiled-coil region" evidence="4">
    <location>
        <begin position="800"/>
        <end position="830"/>
    </location>
</feature>
<dbReference type="PANTHER" id="PTHR32114:SF2">
    <property type="entry name" value="ABC TRANSPORTER ABCH.3"/>
    <property type="match status" value="1"/>
</dbReference>
<accession>A0A0N0RRG2</accession>
<name>A0A0N0RRG2_9MICO</name>
<evidence type="ECO:0000256" key="2">
    <source>
        <dbReference type="ARBA" id="ARBA00011322"/>
    </source>
</evidence>
<sequence length="1018" mass="109221">MKLHRLELTGFGPFRNTQIVDFDAFETDGIFLIAGRTGAGKSSVLDGVCFGLYGGVPRYEGSERRLRSDHCDPADPTRVVVEFTAGDTRWRVTRSPEYDRPKQRGTGMTTEPHRAQLDEWIDGEWVGRAARPVDVARDLDEILGLNQQQFLQVILLAQNRFAEFLLAKNDDRQRLLRRLFGTRTYEGYQTALDERRRAAEAHVTTAGEGVQMLLAEAEAMLAADGLEGIDAEATDPGAAAVDAEAGTSLEDRIAAVARGAQRAAYRADSLRRESDEAEATHRAADRAHTDLVALRDAQTERARARDALAAREAEQPAIDADRSILDAAREAEELRPALEAEAAAEIALSSALAMEERALAQWQTVVVAIEADHPHEPDADDLTAIIDAAAATAAVAEAARDAERDLERWRGELEGTQARIAASEAAQADLEAQAAALPLELAALDHDLAVARDAAGGRDAVHRRVTDLESRRTAAQEVIREEAVLREAEALYLARTAEHDRARTEVTDLLRRRLAGYAGELAAALAPGEPCDVCGSTEHPAPARHDGEPVTDDEMNAAERVRDAAATAEQEAARRATDARDRVAAVRERSGGESEAAVTAALTEARATAADADAAAARRDELVFRRSRLAETATEVAAERDQVRLRLSAERERAASLRAEIGAAEQTVDRARGDYATVAACQEAAETRRAAAEALWRARDESARARTARDRAAALTAAALEPTRFVDAIDAAAALRDRAARAHLESRITDHEVSLRAERDRVREWELKLAGVADEPVDVDAAAATAAAARDAWSAALDAAARAAQRAAHLRELAERAEDAQRKIGDLAAEAAAVTRLAHTVAGRAPNTHRMTLESFVLAAELEEIVAAANLRLDEMSAGRYRLQHSDALAARGAASGLGLQILDAHTGRPRPASSLSGGETFLASLALALGLAEVVTARAGGVRLDTLFIDEGFGSLDDETLDLAMRTLDELRQGGRTVGLISHVAAMKEQIPAQLMVEASAQGPSVIRQDVAIPAPG</sequence>
<dbReference type="EMBL" id="LAVO01000010">
    <property type="protein sequence ID" value="KOS10579.1"/>
    <property type="molecule type" value="Genomic_DNA"/>
</dbReference>
<reference evidence="6" key="1">
    <citation type="submission" date="2015-04" db="EMBL/GenBank/DDBJ databases">
        <title>Complete genome sequence of Microbacterium chocolatum SIT 101, a bacterium enantioselectively hydrolyzing mesomeric diesters.</title>
        <authorList>
            <person name="Li X."/>
            <person name="Xu Y."/>
        </authorList>
    </citation>
    <scope>NUCLEOTIDE SEQUENCE [LARGE SCALE GENOMIC DNA]</scope>
    <source>
        <strain evidence="6">SIT 101</strain>
    </source>
</reference>
<proteinExistence type="inferred from homology"/>
<dbReference type="InterPro" id="IPR027417">
    <property type="entry name" value="P-loop_NTPase"/>
</dbReference>
<evidence type="ECO:0000313" key="7">
    <source>
        <dbReference type="Proteomes" id="UP000037737"/>
    </source>
</evidence>
<dbReference type="AlphaFoldDB" id="A0A0N0RRG2"/>
<keyword evidence="4" id="KW-0175">Coiled coil</keyword>
<dbReference type="Pfam" id="PF13476">
    <property type="entry name" value="AAA_23"/>
    <property type="match status" value="1"/>
</dbReference>
<keyword evidence="7" id="KW-1185">Reference proteome</keyword>
<dbReference type="Gene3D" id="3.40.50.300">
    <property type="entry name" value="P-loop containing nucleotide triphosphate hydrolases"/>
    <property type="match status" value="2"/>
</dbReference>
<dbReference type="Pfam" id="PF13558">
    <property type="entry name" value="SbcC_Walker_B"/>
    <property type="match status" value="1"/>
</dbReference>
<dbReference type="InterPro" id="IPR038729">
    <property type="entry name" value="Rad50/SbcC_AAA"/>
</dbReference>
<dbReference type="PATRIC" id="fig|84292.3.peg.2085"/>
<organism evidence="6 7">
    <name type="scientific">Microbacterium aurantiacum</name>
    <dbReference type="NCBI Taxonomy" id="162393"/>
    <lineage>
        <taxon>Bacteria</taxon>
        <taxon>Bacillati</taxon>
        <taxon>Actinomycetota</taxon>
        <taxon>Actinomycetes</taxon>
        <taxon>Micrococcales</taxon>
        <taxon>Microbacteriaceae</taxon>
        <taxon>Microbacterium</taxon>
    </lineage>
</organism>
<comment type="caution">
    <text evidence="6">The sequence shown here is derived from an EMBL/GenBank/DDBJ whole genome shotgun (WGS) entry which is preliminary data.</text>
</comment>
<feature type="coiled-coil region" evidence="4">
    <location>
        <begin position="640"/>
        <end position="674"/>
    </location>
</feature>